<dbReference type="SUPFAM" id="SSF81606">
    <property type="entry name" value="PP2C-like"/>
    <property type="match status" value="2"/>
</dbReference>
<name>A0A814UZU3_9BILA</name>
<evidence type="ECO:0000256" key="5">
    <source>
        <dbReference type="SAM" id="MobiDB-lite"/>
    </source>
</evidence>
<dbReference type="InterPro" id="IPR036457">
    <property type="entry name" value="PPM-type-like_dom_sf"/>
</dbReference>
<dbReference type="InterPro" id="IPR001932">
    <property type="entry name" value="PPM-type_phosphatase-like_dom"/>
</dbReference>
<keyword evidence="1" id="KW-0479">Metal-binding</keyword>
<dbReference type="AlphaFoldDB" id="A0A814UZU3"/>
<evidence type="ECO:0000313" key="7">
    <source>
        <dbReference type="EMBL" id="CAF1181067.1"/>
    </source>
</evidence>
<evidence type="ECO:0000256" key="4">
    <source>
        <dbReference type="RuleBase" id="RU003465"/>
    </source>
</evidence>
<organism evidence="7 8">
    <name type="scientific">Rotaria sordida</name>
    <dbReference type="NCBI Taxonomy" id="392033"/>
    <lineage>
        <taxon>Eukaryota</taxon>
        <taxon>Metazoa</taxon>
        <taxon>Spiralia</taxon>
        <taxon>Gnathifera</taxon>
        <taxon>Rotifera</taxon>
        <taxon>Eurotatoria</taxon>
        <taxon>Bdelloidea</taxon>
        <taxon>Philodinida</taxon>
        <taxon>Philodinidae</taxon>
        <taxon>Rotaria</taxon>
    </lineage>
</organism>
<comment type="similarity">
    <text evidence="4">Belongs to the PP2C family.</text>
</comment>
<feature type="compositionally biased region" description="Acidic residues" evidence="5">
    <location>
        <begin position="529"/>
        <end position="538"/>
    </location>
</feature>
<evidence type="ECO:0000259" key="6">
    <source>
        <dbReference type="PROSITE" id="PS51746"/>
    </source>
</evidence>
<feature type="domain" description="PPM-type phosphatase" evidence="6">
    <location>
        <begin position="13"/>
        <end position="368"/>
    </location>
</feature>
<feature type="compositionally biased region" description="Basic and acidic residues" evidence="5">
    <location>
        <begin position="549"/>
        <end position="562"/>
    </location>
</feature>
<accession>A0A814UZU3</accession>
<comment type="caution">
    <text evidence="7">The sequence shown here is derived from an EMBL/GenBank/DDBJ whole genome shotgun (WGS) entry which is preliminary data.</text>
</comment>
<dbReference type="Proteomes" id="UP000663889">
    <property type="component" value="Unassembled WGS sequence"/>
</dbReference>
<dbReference type="Gene3D" id="3.60.40.10">
    <property type="entry name" value="PPM-type phosphatase domain"/>
    <property type="match status" value="2"/>
</dbReference>
<evidence type="ECO:0000256" key="3">
    <source>
        <dbReference type="ARBA" id="ARBA00022912"/>
    </source>
</evidence>
<keyword evidence="3 4" id="KW-0904">Protein phosphatase</keyword>
<sequence>MNKMNDCVQVNLRITTNSNQEDAYAIALQRLNPSDKESPISLAYFGIFDGHGGKEAAEYARQSLCQHILEQDDFWPNTSDENQNDQLILSAIRQGFLACHNDMWNHVEKWAKTSSGLPSTSGCTASVAFVRGNKLYIGHVGCTASVAFVRGNKLYIGHVGDSAIVLGEGETLYKPWSANRLTRDHKPEDPLELKRIRESGGNVLCKAGVHRVVWNRQKSTTTSSHQYRHRHQHSITTTTTTAGTTIEYEQIPFLAVSRALGDLWSLNTNTNLYSVSPEPELTVIEIDPNKHRCLILASDGLWNMITPEAAVEIVRNCDVKTEEMILKSEDDDHRPFRNPSHELVQKALTLWRERMLRSDNITCVTVMLDPPGPPFSDCIVKKKKERSTYSMSSSTNSVCSDDTIELDHPSPLTPTTMAITTPQRRKPALERKEHILTPISNGPTPVRTPKRPASDDVSTLIVDSPRRKLIKTNQQKENGRTSPTTNGNFTESEMISSLPSSSSSSSTNTEDDEQELLRLTEQTPKLSMLDDDDDDDSDDLTRKVEQCLRHNSEQPLEDHFMEIDQPSQDLSNENSKVKSNRRRSHFRRFSLSKTFHNSSSNEEELEKPSRLHRTRSVSTTIPINNEIKSKINLSRRRKSYSSTGLTIDSNNIQIDKLNNSDKNLTTNNLEKKSTSSKIKSSLSNFVIPTSKQSFANRVKRAFSRPHRASPSSRRLIHSIVSASSSSSSTS</sequence>
<evidence type="ECO:0000313" key="8">
    <source>
        <dbReference type="Proteomes" id="UP000663889"/>
    </source>
</evidence>
<evidence type="ECO:0000256" key="2">
    <source>
        <dbReference type="ARBA" id="ARBA00022801"/>
    </source>
</evidence>
<dbReference type="Pfam" id="PF00481">
    <property type="entry name" value="PP2C"/>
    <property type="match status" value="1"/>
</dbReference>
<feature type="compositionally biased region" description="Low complexity" evidence="5">
    <location>
        <begin position="390"/>
        <end position="400"/>
    </location>
</feature>
<gene>
    <name evidence="7" type="ORF">SEV965_LOCUS20058</name>
</gene>
<dbReference type="GO" id="GO:0046872">
    <property type="term" value="F:metal ion binding"/>
    <property type="evidence" value="ECO:0007669"/>
    <property type="project" value="UniProtKB-KW"/>
</dbReference>
<feature type="compositionally biased region" description="Polar residues" evidence="5">
    <location>
        <begin position="413"/>
        <end position="422"/>
    </location>
</feature>
<feature type="region of interest" description="Disordered" evidence="5">
    <location>
        <begin position="520"/>
        <end position="539"/>
    </location>
</feature>
<feature type="region of interest" description="Disordered" evidence="5">
    <location>
        <begin position="595"/>
        <end position="615"/>
    </location>
</feature>
<feature type="compositionally biased region" description="Low complexity" evidence="5">
    <location>
        <begin position="496"/>
        <end position="506"/>
    </location>
</feature>
<proteinExistence type="inferred from homology"/>
<dbReference type="InterPro" id="IPR015655">
    <property type="entry name" value="PP2C"/>
</dbReference>
<dbReference type="PROSITE" id="PS51746">
    <property type="entry name" value="PPM_2"/>
    <property type="match status" value="1"/>
</dbReference>
<evidence type="ECO:0000256" key="1">
    <source>
        <dbReference type="ARBA" id="ARBA00022723"/>
    </source>
</evidence>
<feature type="compositionally biased region" description="Polar residues" evidence="5">
    <location>
        <begin position="565"/>
        <end position="574"/>
    </location>
</feature>
<feature type="region of interest" description="Disordered" evidence="5">
    <location>
        <begin position="549"/>
        <end position="583"/>
    </location>
</feature>
<feature type="compositionally biased region" description="Polar residues" evidence="5">
    <location>
        <begin position="471"/>
        <end position="495"/>
    </location>
</feature>
<dbReference type="GO" id="GO:0004722">
    <property type="term" value="F:protein serine/threonine phosphatase activity"/>
    <property type="evidence" value="ECO:0007669"/>
    <property type="project" value="InterPro"/>
</dbReference>
<feature type="region of interest" description="Disordered" evidence="5">
    <location>
        <begin position="390"/>
        <end position="514"/>
    </location>
</feature>
<dbReference type="CDD" id="cd00143">
    <property type="entry name" value="PP2Cc"/>
    <property type="match status" value="1"/>
</dbReference>
<dbReference type="PANTHER" id="PTHR47992">
    <property type="entry name" value="PROTEIN PHOSPHATASE"/>
    <property type="match status" value="1"/>
</dbReference>
<dbReference type="InterPro" id="IPR000222">
    <property type="entry name" value="PP2C_BS"/>
</dbReference>
<keyword evidence="2 4" id="KW-0378">Hydrolase</keyword>
<reference evidence="7" key="1">
    <citation type="submission" date="2021-02" db="EMBL/GenBank/DDBJ databases">
        <authorList>
            <person name="Nowell W R."/>
        </authorList>
    </citation>
    <scope>NUCLEOTIDE SEQUENCE</scope>
</reference>
<dbReference type="PROSITE" id="PS01032">
    <property type="entry name" value="PPM_1"/>
    <property type="match status" value="1"/>
</dbReference>
<dbReference type="SMART" id="SM00332">
    <property type="entry name" value="PP2Cc"/>
    <property type="match status" value="1"/>
</dbReference>
<dbReference type="EMBL" id="CAJNOU010001281">
    <property type="protein sequence ID" value="CAF1181067.1"/>
    <property type="molecule type" value="Genomic_DNA"/>
</dbReference>
<protein>
    <recommendedName>
        <fullName evidence="6">PPM-type phosphatase domain-containing protein</fullName>
    </recommendedName>
</protein>